<reference evidence="1" key="1">
    <citation type="submission" date="2014-11" db="EMBL/GenBank/DDBJ databases">
        <authorList>
            <person name="Amaro Gonzalez C."/>
        </authorList>
    </citation>
    <scope>NUCLEOTIDE SEQUENCE</scope>
</reference>
<sequence>MQEAQRLLCTILNNIRHYLEIKIEPVDLQVHCVSRASPVYCYRRHKISVGNKQWQLQLNYSRWGYERT</sequence>
<dbReference type="AlphaFoldDB" id="A0A0E9VUK6"/>
<accession>A0A0E9VUK6</accession>
<protein>
    <submittedName>
        <fullName evidence="1">Uncharacterized protein</fullName>
    </submittedName>
</protein>
<dbReference type="EMBL" id="GBXM01027557">
    <property type="protein sequence ID" value="JAH81020.1"/>
    <property type="molecule type" value="Transcribed_RNA"/>
</dbReference>
<evidence type="ECO:0000313" key="1">
    <source>
        <dbReference type="EMBL" id="JAH81020.1"/>
    </source>
</evidence>
<proteinExistence type="predicted"/>
<reference evidence="1" key="2">
    <citation type="journal article" date="2015" name="Fish Shellfish Immunol.">
        <title>Early steps in the European eel (Anguilla anguilla)-Vibrio vulnificus interaction in the gills: Role of the RtxA13 toxin.</title>
        <authorList>
            <person name="Callol A."/>
            <person name="Pajuelo D."/>
            <person name="Ebbesson L."/>
            <person name="Teles M."/>
            <person name="MacKenzie S."/>
            <person name="Amaro C."/>
        </authorList>
    </citation>
    <scope>NUCLEOTIDE SEQUENCE</scope>
</reference>
<organism evidence="1">
    <name type="scientific">Anguilla anguilla</name>
    <name type="common">European freshwater eel</name>
    <name type="synonym">Muraena anguilla</name>
    <dbReference type="NCBI Taxonomy" id="7936"/>
    <lineage>
        <taxon>Eukaryota</taxon>
        <taxon>Metazoa</taxon>
        <taxon>Chordata</taxon>
        <taxon>Craniata</taxon>
        <taxon>Vertebrata</taxon>
        <taxon>Euteleostomi</taxon>
        <taxon>Actinopterygii</taxon>
        <taxon>Neopterygii</taxon>
        <taxon>Teleostei</taxon>
        <taxon>Anguilliformes</taxon>
        <taxon>Anguillidae</taxon>
        <taxon>Anguilla</taxon>
    </lineage>
</organism>
<name>A0A0E9VUK6_ANGAN</name>